<dbReference type="Proteomes" id="UP001583186">
    <property type="component" value="Unassembled WGS sequence"/>
</dbReference>
<sequence length="486" mass="53443">MAVSPGGTSVAAGPASSGPNSASRPQARAEPSQPPQPPHNLEVEPDKHTPQSPSHASSPKYELRPASSPAAPSALPFGIEKAQSSTPLPHEESILAIFSDALKSKEDDSDIELVSTAAAIALNMLCPSIDDKSDKNDKDNDTVVTVEAFLWSLWTLLLGIVRIVPHDTQHPGQATLVGILDALRDLPRGTVSVWGNSDMQLWRDLPLFVPRFTESNARPRGDNVSDEAIQHWRNQSAFAARCLQAGLATWYDEAVYALRDALEDDDEGDIAVNVNRVDPPEKNAGGDNGKYQDDQNDQNAQKLLKDGNNKEKDKKDDKNEEGEKGENDKDGNNVCSALTQQQCAILAATEWVIHSGKILLKQAQESDEDYEDYEDYEDIDGGNTAYGRDDDVPLGPLFREREPDARAGLSGARWEFWKERFQELLQPAPDHDLPEDVQAAVRSAVECMKRAEKETAEEAEEQIRKWETEMDAQEKEDGDGEGKDSI</sequence>
<dbReference type="EMBL" id="JAWCUI010000021">
    <property type="protein sequence ID" value="KAL1896736.1"/>
    <property type="molecule type" value="Genomic_DNA"/>
</dbReference>
<feature type="compositionally biased region" description="Low complexity" evidence="1">
    <location>
        <begin position="65"/>
        <end position="74"/>
    </location>
</feature>
<feature type="compositionally biased region" description="Low complexity" evidence="1">
    <location>
        <begin position="1"/>
        <end position="25"/>
    </location>
</feature>
<dbReference type="InterPro" id="IPR022085">
    <property type="entry name" value="OpdG"/>
</dbReference>
<dbReference type="InterPro" id="IPR053204">
    <property type="entry name" value="Oxopyrrolidines_Biosynth-assoc"/>
</dbReference>
<dbReference type="PANTHER" id="PTHR38797:SF4">
    <property type="entry name" value="NUCLEAR PORE COMPLEX PROTEIN NUP85"/>
    <property type="match status" value="1"/>
</dbReference>
<reference evidence="2 3" key="1">
    <citation type="journal article" date="2024" name="IMA Fungus">
        <title>IMA Genome - F19 : A genome assembly and annotation guide to empower mycologists, including annotated draft genome sequences of Ceratocystis pirilliformis, Diaporthe australafricana, Fusarium ophioides, Paecilomyces lecythidis, and Sporothrix stenoceras.</title>
        <authorList>
            <person name="Aylward J."/>
            <person name="Wilson A.M."/>
            <person name="Visagie C.M."/>
            <person name="Spraker J."/>
            <person name="Barnes I."/>
            <person name="Buitendag C."/>
            <person name="Ceriani C."/>
            <person name="Del Mar Angel L."/>
            <person name="du Plessis D."/>
            <person name="Fuchs T."/>
            <person name="Gasser K."/>
            <person name="Kramer D."/>
            <person name="Li W."/>
            <person name="Munsamy K."/>
            <person name="Piso A."/>
            <person name="Price J.L."/>
            <person name="Sonnekus B."/>
            <person name="Thomas C."/>
            <person name="van der Nest A."/>
            <person name="van Dijk A."/>
            <person name="van Heerden A."/>
            <person name="van Vuuren N."/>
            <person name="Yilmaz N."/>
            <person name="Duong T.A."/>
            <person name="van der Merwe N.A."/>
            <person name="Wingfield M.J."/>
            <person name="Wingfield B.D."/>
        </authorList>
    </citation>
    <scope>NUCLEOTIDE SEQUENCE [LARGE SCALE GENOMIC DNA]</scope>
    <source>
        <strain evidence="2 3">CMW 5346</strain>
    </source>
</reference>
<evidence type="ECO:0000313" key="3">
    <source>
        <dbReference type="Proteomes" id="UP001583186"/>
    </source>
</evidence>
<feature type="region of interest" description="Disordered" evidence="1">
    <location>
        <begin position="452"/>
        <end position="486"/>
    </location>
</feature>
<accession>A0ABR3Z7U2</accession>
<keyword evidence="3" id="KW-1185">Reference proteome</keyword>
<dbReference type="PANTHER" id="PTHR38797">
    <property type="entry name" value="NUCLEAR PORE COMPLEX PROTEIN NUP85-RELATED"/>
    <property type="match status" value="1"/>
</dbReference>
<dbReference type="Pfam" id="PF12311">
    <property type="entry name" value="DUF3632"/>
    <property type="match status" value="1"/>
</dbReference>
<feature type="compositionally biased region" description="Basic and acidic residues" evidence="1">
    <location>
        <begin position="303"/>
        <end position="331"/>
    </location>
</feature>
<feature type="region of interest" description="Disordered" evidence="1">
    <location>
        <begin position="1"/>
        <end position="74"/>
    </location>
</feature>
<evidence type="ECO:0000313" key="2">
    <source>
        <dbReference type="EMBL" id="KAL1896736.1"/>
    </source>
</evidence>
<gene>
    <name evidence="2" type="ORF">Sste5346_004368</name>
</gene>
<name>A0ABR3Z7U2_9PEZI</name>
<organism evidence="2 3">
    <name type="scientific">Sporothrix stenoceras</name>
    <dbReference type="NCBI Taxonomy" id="5173"/>
    <lineage>
        <taxon>Eukaryota</taxon>
        <taxon>Fungi</taxon>
        <taxon>Dikarya</taxon>
        <taxon>Ascomycota</taxon>
        <taxon>Pezizomycotina</taxon>
        <taxon>Sordariomycetes</taxon>
        <taxon>Sordariomycetidae</taxon>
        <taxon>Ophiostomatales</taxon>
        <taxon>Ophiostomataceae</taxon>
        <taxon>Sporothrix</taxon>
    </lineage>
</organism>
<feature type="region of interest" description="Disordered" evidence="1">
    <location>
        <begin position="271"/>
        <end position="334"/>
    </location>
</feature>
<comment type="caution">
    <text evidence="2">The sequence shown here is derived from an EMBL/GenBank/DDBJ whole genome shotgun (WGS) entry which is preliminary data.</text>
</comment>
<evidence type="ECO:0000256" key="1">
    <source>
        <dbReference type="SAM" id="MobiDB-lite"/>
    </source>
</evidence>
<proteinExistence type="predicted"/>
<protein>
    <submittedName>
        <fullName evidence="2">Uncharacterized protein</fullName>
    </submittedName>
</protein>